<dbReference type="Gene3D" id="2.60.40.2880">
    <property type="entry name" value="MmpS1-5, C-terminal soluble domain"/>
    <property type="match status" value="1"/>
</dbReference>
<keyword evidence="1" id="KW-0472">Membrane</keyword>
<evidence type="ECO:0000313" key="2">
    <source>
        <dbReference type="EMBL" id="UXY17713.1"/>
    </source>
</evidence>
<reference evidence="2" key="1">
    <citation type="submission" date="2022-10" db="EMBL/GenBank/DDBJ databases">
        <authorList>
            <person name="Mo P."/>
        </authorList>
    </citation>
    <scope>NUCLEOTIDE SEQUENCE</scope>
    <source>
        <strain evidence="2">HUAS 13-4</strain>
    </source>
</reference>
<feature type="transmembrane region" description="Helical" evidence="1">
    <location>
        <begin position="20"/>
        <end position="42"/>
    </location>
</feature>
<dbReference type="RefSeq" id="WP_263227753.1">
    <property type="nucleotide sequence ID" value="NZ_CP106793.1"/>
</dbReference>
<dbReference type="Proteomes" id="UP001061298">
    <property type="component" value="Chromosome"/>
</dbReference>
<evidence type="ECO:0008006" key="4">
    <source>
        <dbReference type="Google" id="ProtNLM"/>
    </source>
</evidence>
<organism evidence="2 3">
    <name type="scientific">Streptomyces cynarae</name>
    <dbReference type="NCBI Taxonomy" id="2981134"/>
    <lineage>
        <taxon>Bacteria</taxon>
        <taxon>Bacillati</taxon>
        <taxon>Actinomycetota</taxon>
        <taxon>Actinomycetes</taxon>
        <taxon>Kitasatosporales</taxon>
        <taxon>Streptomycetaceae</taxon>
        <taxon>Streptomyces</taxon>
    </lineage>
</organism>
<sequence length="154" mass="15512">MDAETQESETAGKQSGDRLGLVIGGALLAACAGLALYGVLGTGKDDSTPERRTPTAAVTYEVTGTGTADITYQARSASGEATVVKAAALPWHKTVDVPLGKEPTVSIILGENGGQARCALAVRGKHVQSATANGTFGRATCSGALPAPASEQQD</sequence>
<dbReference type="EMBL" id="CP106793">
    <property type="protein sequence ID" value="UXY17713.1"/>
    <property type="molecule type" value="Genomic_DNA"/>
</dbReference>
<dbReference type="InterPro" id="IPR038468">
    <property type="entry name" value="MmpS_C"/>
</dbReference>
<keyword evidence="1" id="KW-1133">Transmembrane helix</keyword>
<keyword evidence="3" id="KW-1185">Reference proteome</keyword>
<proteinExistence type="predicted"/>
<name>A0ABY6E0U6_9ACTN</name>
<evidence type="ECO:0000256" key="1">
    <source>
        <dbReference type="SAM" id="Phobius"/>
    </source>
</evidence>
<evidence type="ECO:0000313" key="3">
    <source>
        <dbReference type="Proteomes" id="UP001061298"/>
    </source>
</evidence>
<accession>A0ABY6E0U6</accession>
<gene>
    <name evidence="2" type="ORF">N8I84_02365</name>
</gene>
<protein>
    <recommendedName>
        <fullName evidence="4">MmpS family membrane protein</fullName>
    </recommendedName>
</protein>
<keyword evidence="1" id="KW-0812">Transmembrane</keyword>